<reference evidence="1" key="1">
    <citation type="submission" date="2022-04" db="EMBL/GenBank/DDBJ databases">
        <title>Jade perch genome.</title>
        <authorList>
            <person name="Chao B."/>
        </authorList>
    </citation>
    <scope>NUCLEOTIDE SEQUENCE</scope>
    <source>
        <strain evidence="1">CB-2022</strain>
    </source>
</reference>
<name>A0ACB8WYY2_9TELE</name>
<comment type="caution">
    <text evidence="1">The sequence shown here is derived from an EMBL/GenBank/DDBJ whole genome shotgun (WGS) entry which is preliminary data.</text>
</comment>
<protein>
    <submittedName>
        <fullName evidence="1">Uncharacterized protein</fullName>
    </submittedName>
</protein>
<accession>A0ACB8WYY2</accession>
<dbReference type="Proteomes" id="UP000831701">
    <property type="component" value="Chromosome 5"/>
</dbReference>
<gene>
    <name evidence="1" type="ORF">L3Q82_022732</name>
</gene>
<keyword evidence="2" id="KW-1185">Reference proteome</keyword>
<evidence type="ECO:0000313" key="2">
    <source>
        <dbReference type="Proteomes" id="UP000831701"/>
    </source>
</evidence>
<dbReference type="EMBL" id="CM041535">
    <property type="protein sequence ID" value="KAI3372936.1"/>
    <property type="molecule type" value="Genomic_DNA"/>
</dbReference>
<evidence type="ECO:0000313" key="1">
    <source>
        <dbReference type="EMBL" id="KAI3372936.1"/>
    </source>
</evidence>
<sequence>MIHSKFTSLVTTFVPIFPANTLVVTGTMVTCVCYFGVLGGMRENRCMLIIFFVLLFILMLVELAMACVFLVYSREIDTYFERDLMRSLEIYRESGPEGNKTIKDDFDAVQHLFKCCGVYGLEDWNGDVPISCCTINHCNTTTTTLKYWQEGCVFKLRNWFSSNYLSTGAGVVTMFIIQKRIEQEKRRRHLLIKEHNRLMFAVKEKEAKLEELQESLAAMSIQPTTYNSEDARRQRIRQLENNIDKMKVKTTEAREIQTAYMHIHEHLEQEVRGMFKVLDQKERAVAIGQAEVDRATKQLQLAAAATDSMLGTLFQIENETMEMKREMDSELYVLSAEEKELKRQMETLGRLSPTAQSRQKELAVNVLICALCAPAEHQCYDICDASESDMKLVEDMEALRETLGCADIQDLVNKVVSQRVTKERLCTEVAQYEDLIKQEAKTLADLELKCAELKFSAKSTSTWVDKQNEEMQTQLNQEVNRVKRLRAELKQSQDLLDTVEQGVNNLYFRMSCVPVEGLPIASIIDSMDKLRDISTRLPTLLQRASEQEPLISCLDQERVLQFSHTSYLLLFLLLSVYSLLEQLNTMGLRTNKRPTTPPDNPQLSDDEEECSPSREDIKSSGIRLIESELSKKASKKAKKKQQNDKNRKTLWRVFSLFLVSVAGQSVEWSAFSLLGRFHFSMGTAVSKRKNLRSDAISSVAAKVRSVAFTTLSLDLNASPGIAARAFGEYLSNTNPENRNGADHLLSDTFPGQDCDSPDISRLHNNNLPPQSRCLPIAKPEQSSQPNPSAHPQTQPQVSTLHTQTPLGPSKRRLSVERSLSAEDPPAARGPEGTVVLKPARVYTITREGGMTLGGRGSEESLELEVLKGSREQPLSQAPSSANHTSCTSQPSTTAARGSHHRSSHHRSNHHHAHQHHGGPSSSQPLQSSGSANNIRDWGIRRGGSRDDYTPDCVACIRAPCQSQRSLDLDTSPRDGGKPRKKLERMYSEDRPPTDDREDNPNSWFPKENMFSFQTATTTMQAAFRGIAERKRRKREQEAATMMERNFRKHLRMVGSRRMKVQTFADRRAKSFSRSWSDPTPVKPDSLHDSRDSGELQTSSGTLDEGLDEDADWEEEREMERVACEGEDFIPPKIMLISSKVPKAEYVPNIIRRDDPSIIPILYDHEHATFDDILEEIEKKLTAYRKGCKIWNMLIFCQGGPGHLYLLKNKVATFAKVEKEEDMIQFWRRLSKLMSKLNPKPNLIHIMGCYVLGSANGEKLIQTLKRLMRPSMVEFKSPLELSAQGKEMIEMYFDFRLFRLWKSRQHSKLLDYDDLL</sequence>
<proteinExistence type="predicted"/>
<organism evidence="1 2">
    <name type="scientific">Scortum barcoo</name>
    <name type="common">barcoo grunter</name>
    <dbReference type="NCBI Taxonomy" id="214431"/>
    <lineage>
        <taxon>Eukaryota</taxon>
        <taxon>Metazoa</taxon>
        <taxon>Chordata</taxon>
        <taxon>Craniata</taxon>
        <taxon>Vertebrata</taxon>
        <taxon>Euteleostomi</taxon>
        <taxon>Actinopterygii</taxon>
        <taxon>Neopterygii</taxon>
        <taxon>Teleostei</taxon>
        <taxon>Neoteleostei</taxon>
        <taxon>Acanthomorphata</taxon>
        <taxon>Eupercaria</taxon>
        <taxon>Centrarchiformes</taxon>
        <taxon>Terapontoidei</taxon>
        <taxon>Terapontidae</taxon>
        <taxon>Scortum</taxon>
    </lineage>
</organism>